<dbReference type="PRINTS" id="PR00423">
    <property type="entry name" value="CELLDVISFTSZ"/>
</dbReference>
<dbReference type="RefSeq" id="WP_114575780.1">
    <property type="nucleotide sequence ID" value="NZ_JAIVEF010000001.1"/>
</dbReference>
<feature type="binding site" evidence="8">
    <location>
        <position position="158"/>
    </location>
    <ligand>
        <name>GTP</name>
        <dbReference type="ChEBI" id="CHEBI:37565"/>
    </ligand>
</feature>
<evidence type="ECO:0000256" key="3">
    <source>
        <dbReference type="ARBA" id="ARBA00022618"/>
    </source>
</evidence>
<dbReference type="GO" id="GO:0003924">
    <property type="term" value="F:GTPase activity"/>
    <property type="evidence" value="ECO:0007669"/>
    <property type="project" value="UniProtKB-UniRule"/>
</dbReference>
<feature type="domain" description="Tubulin/FtsZ GTPase" evidence="13">
    <location>
        <begin position="32"/>
        <end position="222"/>
    </location>
</feature>
<feature type="region of interest" description="Disordered" evidence="12">
    <location>
        <begin position="337"/>
        <end position="392"/>
    </location>
</feature>
<feature type="domain" description="Tubulin/FtsZ 2-layer sandwich" evidence="14">
    <location>
        <begin position="224"/>
        <end position="341"/>
    </location>
</feature>
<comment type="similarity">
    <text evidence="1 8 10">Belongs to the FtsZ family.</text>
</comment>
<sequence length="392" mass="41433">MQDIVQDALENAEEEAREMDAALDDEEFGDPRIVIVGCGGAGNNTVNRLYNIGVDGADTVAINTDKQHLKMIEADTKVLVGKSLTNGLGAGGDPQMGERATEMAQSTIKEVLGDADLVFVTAGMGGGTGTGAAPVVSRIAKDQGAIVVGMVSTPFNVERARTVKAEEGLESLREEADSIIVLDNNRLLDYVPNLPIGKAFSVMDQIIAETVKGISETITQPSLINLDYADMTSIMNQGGVAVMLVGETQDKNKSEEVVKDALNHPLLDVDYRGASGGLVHITGGPDLTLKEAEGIADSITERLEASANVIWGARIRESYKGKVRVMAIMTGVQSAQVLGPTTQKQADRSRESLESETEFDASERAAESATGVAQSDGGRDEAGRENGVDVIR</sequence>
<keyword evidence="16" id="KW-1185">Reference proteome</keyword>
<dbReference type="GO" id="GO:0032153">
    <property type="term" value="C:cell division site"/>
    <property type="evidence" value="ECO:0007669"/>
    <property type="project" value="UniProtKB-UniRule"/>
</dbReference>
<dbReference type="InterPro" id="IPR045061">
    <property type="entry name" value="FtsZ/CetZ"/>
</dbReference>
<evidence type="ECO:0000256" key="5">
    <source>
        <dbReference type="ARBA" id="ARBA00023134"/>
    </source>
</evidence>
<protein>
    <recommendedName>
        <fullName evidence="8 9">Cell division protein FtsZ</fullName>
    </recommendedName>
</protein>
<keyword evidence="4 8" id="KW-0547">Nucleotide-binding</keyword>
<dbReference type="Pfam" id="PF12327">
    <property type="entry name" value="FtsZ_C"/>
    <property type="match status" value="1"/>
</dbReference>
<evidence type="ECO:0000256" key="2">
    <source>
        <dbReference type="ARBA" id="ARBA00022490"/>
    </source>
</evidence>
<dbReference type="HAMAP" id="MF_00909">
    <property type="entry name" value="FtsZ"/>
    <property type="match status" value="1"/>
</dbReference>
<dbReference type="Proteomes" id="UP001595925">
    <property type="component" value="Unassembled WGS sequence"/>
</dbReference>
<name>A0ABD5QFX5_9EURY</name>
<dbReference type="PANTHER" id="PTHR30314:SF9">
    <property type="entry name" value="CELL DIVISION PROTEIN FTSZ 2"/>
    <property type="match status" value="1"/>
</dbReference>
<evidence type="ECO:0000256" key="11">
    <source>
        <dbReference type="SAM" id="Coils"/>
    </source>
</evidence>
<evidence type="ECO:0000256" key="10">
    <source>
        <dbReference type="RuleBase" id="RU003360"/>
    </source>
</evidence>
<evidence type="ECO:0000313" key="15">
    <source>
        <dbReference type="EMBL" id="MFC4988514.1"/>
    </source>
</evidence>
<dbReference type="GO" id="GO:0005525">
    <property type="term" value="F:GTP binding"/>
    <property type="evidence" value="ECO:0007669"/>
    <property type="project" value="UniProtKB-UniRule"/>
</dbReference>
<accession>A0ABD5QFX5</accession>
<dbReference type="SMART" id="SM00864">
    <property type="entry name" value="Tubulin"/>
    <property type="match status" value="1"/>
</dbReference>
<feature type="binding site" evidence="8">
    <location>
        <position position="161"/>
    </location>
    <ligand>
        <name>GTP</name>
        <dbReference type="ChEBI" id="CHEBI:37565"/>
    </ligand>
</feature>
<proteinExistence type="inferred from homology"/>
<dbReference type="CDD" id="cd02201">
    <property type="entry name" value="FtsZ_type1"/>
    <property type="match status" value="1"/>
</dbReference>
<dbReference type="FunFam" id="3.30.1330.20:FF:000008">
    <property type="entry name" value="Cell division protein FtsZ"/>
    <property type="match status" value="1"/>
</dbReference>
<comment type="subcellular location">
    <subcellularLocation>
        <location evidence="8">Cytoplasm</location>
    </subcellularLocation>
    <text evidence="8">Assembles at midcell at the inner surface of the cytoplasmic membrane.</text>
</comment>
<evidence type="ECO:0000256" key="4">
    <source>
        <dbReference type="ARBA" id="ARBA00022741"/>
    </source>
</evidence>
<dbReference type="InterPro" id="IPR036525">
    <property type="entry name" value="Tubulin/FtsZ_GTPase_sf"/>
</dbReference>
<comment type="subunit">
    <text evidence="8">Homodimer. Polymerizes to form a dynamic ring structure in a strictly GTP-dependent manner. Interacts directly with several other division proteins.</text>
</comment>
<organism evidence="15 16">
    <name type="scientific">Saliphagus infecundisoli</name>
    <dbReference type="NCBI Taxonomy" id="1849069"/>
    <lineage>
        <taxon>Archaea</taxon>
        <taxon>Methanobacteriati</taxon>
        <taxon>Methanobacteriota</taxon>
        <taxon>Stenosarchaea group</taxon>
        <taxon>Halobacteria</taxon>
        <taxon>Halobacteriales</taxon>
        <taxon>Natrialbaceae</taxon>
        <taxon>Saliphagus</taxon>
    </lineage>
</organism>
<feature type="binding site" evidence="8">
    <location>
        <position position="204"/>
    </location>
    <ligand>
        <name>GTP</name>
        <dbReference type="ChEBI" id="CHEBI:37565"/>
    </ligand>
</feature>
<dbReference type="Gene3D" id="3.40.50.1440">
    <property type="entry name" value="Tubulin/FtsZ, GTPase domain"/>
    <property type="match status" value="1"/>
</dbReference>
<dbReference type="Gene3D" id="3.30.1330.20">
    <property type="entry name" value="Tubulin/FtsZ, C-terminal domain"/>
    <property type="match status" value="1"/>
</dbReference>
<evidence type="ECO:0000256" key="8">
    <source>
        <dbReference type="HAMAP-Rule" id="MF_00909"/>
    </source>
</evidence>
<keyword evidence="2 8" id="KW-0963">Cytoplasm</keyword>
<dbReference type="SMART" id="SM00865">
    <property type="entry name" value="Tubulin_C"/>
    <property type="match status" value="1"/>
</dbReference>
<comment type="caution">
    <text evidence="15">The sequence shown here is derived from an EMBL/GenBank/DDBJ whole genome shotgun (WGS) entry which is preliminary data.</text>
</comment>
<feature type="binding site" evidence="8">
    <location>
        <begin position="127"/>
        <end position="129"/>
    </location>
    <ligand>
        <name>GTP</name>
        <dbReference type="ChEBI" id="CHEBI:37565"/>
    </ligand>
</feature>
<dbReference type="Pfam" id="PF00091">
    <property type="entry name" value="Tubulin"/>
    <property type="match status" value="1"/>
</dbReference>
<dbReference type="SUPFAM" id="SSF55307">
    <property type="entry name" value="Tubulin C-terminal domain-like"/>
    <property type="match status" value="1"/>
</dbReference>
<dbReference type="GO" id="GO:0043093">
    <property type="term" value="P:FtsZ-dependent cytokinesis"/>
    <property type="evidence" value="ECO:0007669"/>
    <property type="project" value="UniProtKB-UniRule"/>
</dbReference>
<dbReference type="PROSITE" id="PS01135">
    <property type="entry name" value="FTSZ_2"/>
    <property type="match status" value="1"/>
</dbReference>
<feature type="binding site" evidence="8">
    <location>
        <begin position="40"/>
        <end position="44"/>
    </location>
    <ligand>
        <name>GTP</name>
        <dbReference type="ChEBI" id="CHEBI:37565"/>
    </ligand>
</feature>
<evidence type="ECO:0000259" key="13">
    <source>
        <dbReference type="SMART" id="SM00864"/>
    </source>
</evidence>
<dbReference type="EMBL" id="JBHSJG010000036">
    <property type="protein sequence ID" value="MFC4988514.1"/>
    <property type="molecule type" value="Genomic_DNA"/>
</dbReference>
<evidence type="ECO:0000256" key="7">
    <source>
        <dbReference type="ARBA" id="ARBA00023306"/>
    </source>
</evidence>
<dbReference type="GO" id="GO:0051258">
    <property type="term" value="P:protein polymerization"/>
    <property type="evidence" value="ECO:0007669"/>
    <property type="project" value="UniProtKB-UniRule"/>
</dbReference>
<dbReference type="NCBIfam" id="TIGR00065">
    <property type="entry name" value="ftsZ"/>
    <property type="match status" value="1"/>
</dbReference>
<evidence type="ECO:0000313" key="16">
    <source>
        <dbReference type="Proteomes" id="UP001595925"/>
    </source>
</evidence>
<feature type="coiled-coil region" evidence="11">
    <location>
        <begin position="2"/>
        <end position="29"/>
    </location>
</feature>
<dbReference type="GO" id="GO:0005737">
    <property type="term" value="C:cytoplasm"/>
    <property type="evidence" value="ECO:0007669"/>
    <property type="project" value="UniProtKB-SubCell"/>
</dbReference>
<keyword evidence="6 8" id="KW-0717">Septation</keyword>
<evidence type="ECO:0000256" key="9">
    <source>
        <dbReference type="NCBIfam" id="TIGR00065"/>
    </source>
</evidence>
<reference evidence="15 16" key="1">
    <citation type="journal article" date="2019" name="Int. J. Syst. Evol. Microbiol.">
        <title>The Global Catalogue of Microorganisms (GCM) 10K type strain sequencing project: providing services to taxonomists for standard genome sequencing and annotation.</title>
        <authorList>
            <consortium name="The Broad Institute Genomics Platform"/>
            <consortium name="The Broad Institute Genome Sequencing Center for Infectious Disease"/>
            <person name="Wu L."/>
            <person name="Ma J."/>
        </authorList>
    </citation>
    <scope>NUCLEOTIDE SEQUENCE [LARGE SCALE GENOMIC DNA]</scope>
    <source>
        <strain evidence="15 16">CGMCC 1.15824</strain>
    </source>
</reference>
<dbReference type="FunFam" id="3.40.50.1440:FF:000014">
    <property type="entry name" value="Cell division protein FtsZ"/>
    <property type="match status" value="1"/>
</dbReference>
<dbReference type="SUPFAM" id="SSF52490">
    <property type="entry name" value="Tubulin nucleotide-binding domain-like"/>
    <property type="match status" value="1"/>
</dbReference>
<dbReference type="InterPro" id="IPR020805">
    <property type="entry name" value="Cell_div_FtsZ_CS"/>
</dbReference>
<dbReference type="InterPro" id="IPR003008">
    <property type="entry name" value="Tubulin_FtsZ_GTPase"/>
</dbReference>
<gene>
    <name evidence="8 15" type="primary">ftsZ</name>
    <name evidence="15" type="ORF">ACFPFO_12230</name>
</gene>
<dbReference type="InterPro" id="IPR008280">
    <property type="entry name" value="Tub_FtsZ_C"/>
</dbReference>
<dbReference type="AlphaFoldDB" id="A0ABD5QFX5"/>
<keyword evidence="3 8" id="KW-0132">Cell division</keyword>
<dbReference type="PROSITE" id="PS01134">
    <property type="entry name" value="FTSZ_1"/>
    <property type="match status" value="1"/>
</dbReference>
<evidence type="ECO:0000256" key="12">
    <source>
        <dbReference type="SAM" id="MobiDB-lite"/>
    </source>
</evidence>
<dbReference type="InterPro" id="IPR018316">
    <property type="entry name" value="Tubulin/FtsZ_2-layer-sand-dom"/>
</dbReference>
<dbReference type="PANTHER" id="PTHR30314">
    <property type="entry name" value="CELL DIVISION PROTEIN FTSZ-RELATED"/>
    <property type="match status" value="1"/>
</dbReference>
<dbReference type="InterPro" id="IPR037103">
    <property type="entry name" value="Tubulin/FtsZ-like_C"/>
</dbReference>
<comment type="function">
    <text evidence="8">Essential cell division protein that forms a contractile ring structure (Z ring) at the future cell division site. The regulation of the ring assembly controls the timing and the location of cell division. One of the functions of the FtsZ ring is to recruit other cell division proteins to the septum to produce a new cell wall between the dividing cells. Binds GTP and shows GTPase activity.</text>
</comment>
<keyword evidence="11" id="KW-0175">Coiled coil</keyword>
<keyword evidence="5 8" id="KW-0342">GTP-binding</keyword>
<dbReference type="InterPro" id="IPR024757">
    <property type="entry name" value="FtsZ_C"/>
</dbReference>
<dbReference type="InterPro" id="IPR000158">
    <property type="entry name" value="Cell_div_FtsZ"/>
</dbReference>
<evidence type="ECO:0000256" key="1">
    <source>
        <dbReference type="ARBA" id="ARBA00009690"/>
    </source>
</evidence>
<keyword evidence="7 8" id="KW-0131">Cell cycle</keyword>
<evidence type="ECO:0000256" key="6">
    <source>
        <dbReference type="ARBA" id="ARBA00023210"/>
    </source>
</evidence>
<evidence type="ECO:0000259" key="14">
    <source>
        <dbReference type="SMART" id="SM00865"/>
    </source>
</evidence>
<feature type="compositionally biased region" description="Basic and acidic residues" evidence="12">
    <location>
        <begin position="377"/>
        <end position="392"/>
    </location>
</feature>